<dbReference type="PIRSF" id="PIRSF036298">
    <property type="entry name" value="FDH_4Fe4S"/>
    <property type="match status" value="1"/>
</dbReference>
<dbReference type="STRING" id="206665.SAMN04488516_102310"/>
<keyword evidence="3" id="KW-0479">Metal-binding</keyword>
<proteinExistence type="predicted"/>
<evidence type="ECO:0000256" key="4">
    <source>
        <dbReference type="ARBA" id="ARBA00022737"/>
    </source>
</evidence>
<keyword evidence="6" id="KW-0411">Iron-sulfur</keyword>
<reference evidence="8 9" key="1">
    <citation type="submission" date="2016-10" db="EMBL/GenBank/DDBJ databases">
        <authorList>
            <person name="de Groot N.N."/>
        </authorList>
    </citation>
    <scope>NUCLEOTIDE SEQUENCE [LARGE SCALE GENOMIC DNA]</scope>
    <source>
        <strain evidence="8 9">DSM 15269</strain>
    </source>
</reference>
<organism evidence="8 9">
    <name type="scientific">Desulfonauticus submarinus</name>
    <dbReference type="NCBI Taxonomy" id="206665"/>
    <lineage>
        <taxon>Bacteria</taxon>
        <taxon>Pseudomonadati</taxon>
        <taxon>Thermodesulfobacteriota</taxon>
        <taxon>Desulfovibrionia</taxon>
        <taxon>Desulfovibrionales</taxon>
        <taxon>Desulfonauticaceae</taxon>
        <taxon>Desulfonauticus</taxon>
    </lineage>
</organism>
<evidence type="ECO:0000313" key="9">
    <source>
        <dbReference type="Proteomes" id="UP000199602"/>
    </source>
</evidence>
<comment type="subcellular location">
    <subcellularLocation>
        <location evidence="1">Cell envelope</location>
    </subcellularLocation>
</comment>
<evidence type="ECO:0000259" key="7">
    <source>
        <dbReference type="PROSITE" id="PS51379"/>
    </source>
</evidence>
<dbReference type="GO" id="GO:0030313">
    <property type="term" value="C:cell envelope"/>
    <property type="evidence" value="ECO:0007669"/>
    <property type="project" value="UniProtKB-SubCell"/>
</dbReference>
<dbReference type="Proteomes" id="UP000199602">
    <property type="component" value="Unassembled WGS sequence"/>
</dbReference>
<dbReference type="GO" id="GO:0015944">
    <property type="term" value="P:formate oxidation"/>
    <property type="evidence" value="ECO:0007669"/>
    <property type="project" value="InterPro"/>
</dbReference>
<dbReference type="PROSITE" id="PS51379">
    <property type="entry name" value="4FE4S_FER_2"/>
    <property type="match status" value="1"/>
</dbReference>
<name>A0A1H0BVX7_9BACT</name>
<keyword evidence="5" id="KW-0408">Iron</keyword>
<evidence type="ECO:0000256" key="3">
    <source>
        <dbReference type="ARBA" id="ARBA00022723"/>
    </source>
</evidence>
<gene>
    <name evidence="8" type="ORF">SAMN04488516_102310</name>
</gene>
<protein>
    <submittedName>
        <fullName evidence="8">Formate dehydrogenase iron-sulfur subunit</fullName>
    </submittedName>
</protein>
<keyword evidence="2" id="KW-0004">4Fe-4S</keyword>
<evidence type="ECO:0000313" key="8">
    <source>
        <dbReference type="EMBL" id="SDN49747.1"/>
    </source>
</evidence>
<dbReference type="Pfam" id="PF13247">
    <property type="entry name" value="Fer4_11"/>
    <property type="match status" value="1"/>
</dbReference>
<evidence type="ECO:0000256" key="2">
    <source>
        <dbReference type="ARBA" id="ARBA00022485"/>
    </source>
</evidence>
<dbReference type="InterPro" id="IPR014603">
    <property type="entry name" value="Formate_DH_Fe-S_su"/>
</dbReference>
<dbReference type="InterPro" id="IPR017896">
    <property type="entry name" value="4Fe4S_Fe-S-bd"/>
</dbReference>
<dbReference type="RefSeq" id="WP_092063719.1">
    <property type="nucleotide sequence ID" value="NZ_FNIN01000002.1"/>
</dbReference>
<evidence type="ECO:0000256" key="5">
    <source>
        <dbReference type="ARBA" id="ARBA00023004"/>
    </source>
</evidence>
<dbReference type="OrthoDB" id="9789030at2"/>
<evidence type="ECO:0000256" key="1">
    <source>
        <dbReference type="ARBA" id="ARBA00004196"/>
    </source>
</evidence>
<dbReference type="Gene3D" id="3.30.70.20">
    <property type="match status" value="2"/>
</dbReference>
<dbReference type="CDD" id="cd10559">
    <property type="entry name" value="W-FDH"/>
    <property type="match status" value="1"/>
</dbReference>
<feature type="domain" description="4Fe-4S ferredoxin-type" evidence="7">
    <location>
        <begin position="4"/>
        <end position="34"/>
    </location>
</feature>
<keyword evidence="9" id="KW-1185">Reference proteome</keyword>
<dbReference type="AlphaFoldDB" id="A0A1H0BVX7"/>
<dbReference type="GO" id="GO:0046872">
    <property type="term" value="F:metal ion binding"/>
    <property type="evidence" value="ECO:0007669"/>
    <property type="project" value="UniProtKB-KW"/>
</dbReference>
<sequence>MEGKAFFIDLTRCTACRGCQIACKEWHKLPAEETKNWGSHQNPKDLSYITYKLVRMKEVVDKKGHIQNWLFFPEQCRHCLEPPCKMAADDYDPEAIIHDPLTGAVIFTEKTKNLPFNEIREACPYNIPRQDPKTKIIAKCDMCIDRVQNGLLPICVKTCPTGAMNFGDRKEMVALAKKRLAKAKKIYPHASLGDLGDVRVIYLFQEKPNNYYEFAVASLDKNKYLSRKELLAKAFAPLKHIQTG</sequence>
<dbReference type="GO" id="GO:0051539">
    <property type="term" value="F:4 iron, 4 sulfur cluster binding"/>
    <property type="evidence" value="ECO:0007669"/>
    <property type="project" value="UniProtKB-KW"/>
</dbReference>
<dbReference type="EMBL" id="FNIN01000002">
    <property type="protein sequence ID" value="SDN49747.1"/>
    <property type="molecule type" value="Genomic_DNA"/>
</dbReference>
<dbReference type="SUPFAM" id="SSF54862">
    <property type="entry name" value="4Fe-4S ferredoxins"/>
    <property type="match status" value="1"/>
</dbReference>
<evidence type="ECO:0000256" key="6">
    <source>
        <dbReference type="ARBA" id="ARBA00023014"/>
    </source>
</evidence>
<dbReference type="GO" id="GO:0045333">
    <property type="term" value="P:cellular respiration"/>
    <property type="evidence" value="ECO:0007669"/>
    <property type="project" value="InterPro"/>
</dbReference>
<keyword evidence="4" id="KW-0677">Repeat</keyword>
<dbReference type="PANTHER" id="PTHR43545">
    <property type="entry name" value="FORMATE DEHYDROGENASE, NITRATE-INDUCIBLE, IRON-SULFUR SUBUNIT"/>
    <property type="match status" value="1"/>
</dbReference>
<dbReference type="InterPro" id="IPR051555">
    <property type="entry name" value="FDH_Electron_Transfer_Unit"/>
</dbReference>
<accession>A0A1H0BVX7</accession>
<dbReference type="PANTHER" id="PTHR43545:SF4">
    <property type="entry name" value="IRON-SULFUR PROTEIN"/>
    <property type="match status" value="1"/>
</dbReference>